<evidence type="ECO:0000313" key="2">
    <source>
        <dbReference type="Proteomes" id="UP000250321"/>
    </source>
</evidence>
<protein>
    <submittedName>
        <fullName evidence="1">Uncharacterized protein</fullName>
    </submittedName>
</protein>
<dbReference type="Proteomes" id="UP000250321">
    <property type="component" value="Unassembled WGS sequence"/>
</dbReference>
<gene>
    <name evidence="1" type="ORF">Pyn_18000</name>
</gene>
<name>A0A314Y576_PRUYE</name>
<dbReference type="EMBL" id="PJQY01001750">
    <property type="protein sequence ID" value="PQP99978.1"/>
    <property type="molecule type" value="Genomic_DNA"/>
</dbReference>
<reference evidence="1 2" key="1">
    <citation type="submission" date="2018-02" db="EMBL/GenBank/DDBJ databases">
        <title>Draft genome of wild Prunus yedoensis var. nudiflora.</title>
        <authorList>
            <person name="Baek S."/>
            <person name="Kim J.-H."/>
            <person name="Choi K."/>
            <person name="Kim G.-B."/>
            <person name="Cho A."/>
            <person name="Jang H."/>
            <person name="Shin C.-H."/>
            <person name="Yu H.-J."/>
            <person name="Mun J.-H."/>
        </authorList>
    </citation>
    <scope>NUCLEOTIDE SEQUENCE [LARGE SCALE GENOMIC DNA]</scope>
    <source>
        <strain evidence="2">cv. Jeju island</strain>
        <tissue evidence="1">Leaf</tissue>
    </source>
</reference>
<organism evidence="1 2">
    <name type="scientific">Prunus yedoensis var. nudiflora</name>
    <dbReference type="NCBI Taxonomy" id="2094558"/>
    <lineage>
        <taxon>Eukaryota</taxon>
        <taxon>Viridiplantae</taxon>
        <taxon>Streptophyta</taxon>
        <taxon>Embryophyta</taxon>
        <taxon>Tracheophyta</taxon>
        <taxon>Spermatophyta</taxon>
        <taxon>Magnoliopsida</taxon>
        <taxon>eudicotyledons</taxon>
        <taxon>Gunneridae</taxon>
        <taxon>Pentapetalae</taxon>
        <taxon>rosids</taxon>
        <taxon>fabids</taxon>
        <taxon>Rosales</taxon>
        <taxon>Rosaceae</taxon>
        <taxon>Amygdaloideae</taxon>
        <taxon>Amygdaleae</taxon>
        <taxon>Prunus</taxon>
    </lineage>
</organism>
<dbReference type="AlphaFoldDB" id="A0A314Y576"/>
<sequence length="62" mass="6974">MASTKRSWRSEVHRRRCLALSPEGVGLFTEEPPLTIQRLQAPQSSGVREGLSSLLKTSWHDV</sequence>
<comment type="caution">
    <text evidence="1">The sequence shown here is derived from an EMBL/GenBank/DDBJ whole genome shotgun (WGS) entry which is preliminary data.</text>
</comment>
<keyword evidence="2" id="KW-1185">Reference proteome</keyword>
<proteinExistence type="predicted"/>
<evidence type="ECO:0000313" key="1">
    <source>
        <dbReference type="EMBL" id="PQP99978.1"/>
    </source>
</evidence>
<accession>A0A314Y576</accession>